<evidence type="ECO:0000256" key="4">
    <source>
        <dbReference type="ARBA" id="ARBA00022553"/>
    </source>
</evidence>
<evidence type="ECO:0000259" key="9">
    <source>
        <dbReference type="PROSITE" id="PS50109"/>
    </source>
</evidence>
<keyword evidence="7" id="KW-0902">Two-component regulatory system</keyword>
<dbReference type="InterPro" id="IPR005467">
    <property type="entry name" value="His_kinase_dom"/>
</dbReference>
<dbReference type="SUPFAM" id="SSF55874">
    <property type="entry name" value="ATPase domain of HSP90 chaperone/DNA topoisomerase II/histidine kinase"/>
    <property type="match status" value="1"/>
</dbReference>
<evidence type="ECO:0000256" key="1">
    <source>
        <dbReference type="ARBA" id="ARBA00000085"/>
    </source>
</evidence>
<evidence type="ECO:0000256" key="7">
    <source>
        <dbReference type="ARBA" id="ARBA00023012"/>
    </source>
</evidence>
<evidence type="ECO:0000313" key="11">
    <source>
        <dbReference type="Proteomes" id="UP000430345"/>
    </source>
</evidence>
<feature type="transmembrane region" description="Helical" evidence="8">
    <location>
        <begin position="165"/>
        <end position="185"/>
    </location>
</feature>
<name>A0A6I1MIJ8_9CLOT</name>
<keyword evidence="11" id="KW-1185">Reference proteome</keyword>
<dbReference type="RefSeq" id="WP_152888033.1">
    <property type="nucleotide sequence ID" value="NZ_WHJC01000029.1"/>
</dbReference>
<feature type="domain" description="Histidine kinase" evidence="9">
    <location>
        <begin position="252"/>
        <end position="466"/>
    </location>
</feature>
<keyword evidence="6 10" id="KW-0418">Kinase</keyword>
<dbReference type="PANTHER" id="PTHR45453:SF1">
    <property type="entry name" value="PHOSPHATE REGULON SENSOR PROTEIN PHOR"/>
    <property type="match status" value="1"/>
</dbReference>
<dbReference type="EMBL" id="WHJC01000029">
    <property type="protein sequence ID" value="MPQ42950.1"/>
    <property type="molecule type" value="Genomic_DNA"/>
</dbReference>
<dbReference type="Gene3D" id="3.30.565.10">
    <property type="entry name" value="Histidine kinase-like ATPase, C-terminal domain"/>
    <property type="match status" value="1"/>
</dbReference>
<evidence type="ECO:0000256" key="8">
    <source>
        <dbReference type="SAM" id="Phobius"/>
    </source>
</evidence>
<dbReference type="PRINTS" id="PR00344">
    <property type="entry name" value="BCTRLSENSOR"/>
</dbReference>
<comment type="caution">
    <text evidence="10">The sequence shown here is derived from an EMBL/GenBank/DDBJ whole genome shotgun (WGS) entry which is preliminary data.</text>
</comment>
<keyword evidence="8" id="KW-0472">Membrane</keyword>
<comment type="catalytic activity">
    <reaction evidence="1">
        <text>ATP + protein L-histidine = ADP + protein N-phospho-L-histidine.</text>
        <dbReference type="EC" id="2.7.13.3"/>
    </reaction>
</comment>
<dbReference type="EC" id="2.7.13.3" evidence="3"/>
<dbReference type="Proteomes" id="UP000430345">
    <property type="component" value="Unassembled WGS sequence"/>
</dbReference>
<comment type="subcellular location">
    <subcellularLocation>
        <location evidence="2">Membrane</location>
    </subcellularLocation>
</comment>
<keyword evidence="8" id="KW-0812">Transmembrane</keyword>
<dbReference type="GO" id="GO:0016036">
    <property type="term" value="P:cellular response to phosphate starvation"/>
    <property type="evidence" value="ECO:0007669"/>
    <property type="project" value="TreeGrafter"/>
</dbReference>
<dbReference type="Pfam" id="PF02518">
    <property type="entry name" value="HATPase_c"/>
    <property type="match status" value="1"/>
</dbReference>
<proteinExistence type="predicted"/>
<dbReference type="Gene3D" id="1.10.287.130">
    <property type="match status" value="1"/>
</dbReference>
<dbReference type="SMART" id="SM00387">
    <property type="entry name" value="HATPase_c"/>
    <property type="match status" value="1"/>
</dbReference>
<gene>
    <name evidence="10" type="ORF">GBZ86_04160</name>
</gene>
<dbReference type="InterPro" id="IPR003661">
    <property type="entry name" value="HisK_dim/P_dom"/>
</dbReference>
<sequence>MKLKLTLRFLLCNIIIFYVGWSIFIVMNVILMNSNISFGENFFNVTFNASNFVDETKKDIRFIDDKFLINDKREKVLKENNIWLQVLDEGNTEVYNVNKPKEIQTHYRTGELIKNRTSPWESKHPVTLMFREIEEGGKFYTLVIALPINKFFTYTLGFTEENFKFFLISFCGFALGLTLIVGVWFSRSLASPINDIVNNIELLKEGKVVNKKFKNNLYEKVNENIMNLSITLHKNELDRAKIDKAKEEWIANIAHDLKTPLSSIKGYGELLSQDDYEITVEDAKRYGNVIKEKSKYMQELIEDLSLIYKLKNKVLPFKLKEKNLINIVREVVIDILNNPNFSNREINIHYNYGNIMFRCDEKYLKRAFNNFIINALIHNNDNTIVNISVNKINNGINVGIEDNGQGINEEEINNIFNRYYKGSHTGEKAKGTGLGMAISKEIIHGHGGTVKVESLVGVGTSVMVRF</sequence>
<evidence type="ECO:0000256" key="6">
    <source>
        <dbReference type="ARBA" id="ARBA00022777"/>
    </source>
</evidence>
<dbReference type="InterPro" id="IPR004358">
    <property type="entry name" value="Sig_transdc_His_kin-like_C"/>
</dbReference>
<dbReference type="CDD" id="cd00075">
    <property type="entry name" value="HATPase"/>
    <property type="match status" value="1"/>
</dbReference>
<keyword evidence="5" id="KW-0808">Transferase</keyword>
<dbReference type="GO" id="GO:0005886">
    <property type="term" value="C:plasma membrane"/>
    <property type="evidence" value="ECO:0007669"/>
    <property type="project" value="TreeGrafter"/>
</dbReference>
<dbReference type="GO" id="GO:0004721">
    <property type="term" value="F:phosphoprotein phosphatase activity"/>
    <property type="evidence" value="ECO:0007669"/>
    <property type="project" value="TreeGrafter"/>
</dbReference>
<accession>A0A6I1MIJ8</accession>
<dbReference type="SMART" id="SM00388">
    <property type="entry name" value="HisKA"/>
    <property type="match status" value="1"/>
</dbReference>
<dbReference type="GO" id="GO:0000155">
    <property type="term" value="F:phosphorelay sensor kinase activity"/>
    <property type="evidence" value="ECO:0007669"/>
    <property type="project" value="InterPro"/>
</dbReference>
<dbReference type="PANTHER" id="PTHR45453">
    <property type="entry name" value="PHOSPHATE REGULON SENSOR PROTEIN PHOR"/>
    <property type="match status" value="1"/>
</dbReference>
<evidence type="ECO:0000313" key="10">
    <source>
        <dbReference type="EMBL" id="MPQ42950.1"/>
    </source>
</evidence>
<dbReference type="CDD" id="cd00082">
    <property type="entry name" value="HisKA"/>
    <property type="match status" value="1"/>
</dbReference>
<evidence type="ECO:0000256" key="5">
    <source>
        <dbReference type="ARBA" id="ARBA00022679"/>
    </source>
</evidence>
<dbReference type="InterPro" id="IPR003594">
    <property type="entry name" value="HATPase_dom"/>
</dbReference>
<evidence type="ECO:0000256" key="3">
    <source>
        <dbReference type="ARBA" id="ARBA00012438"/>
    </source>
</evidence>
<dbReference type="InterPro" id="IPR036097">
    <property type="entry name" value="HisK_dim/P_sf"/>
</dbReference>
<feature type="transmembrane region" description="Helical" evidence="8">
    <location>
        <begin position="6"/>
        <end position="31"/>
    </location>
</feature>
<dbReference type="SUPFAM" id="SSF47384">
    <property type="entry name" value="Homodimeric domain of signal transducing histidine kinase"/>
    <property type="match status" value="1"/>
</dbReference>
<keyword evidence="8" id="KW-1133">Transmembrane helix</keyword>
<evidence type="ECO:0000256" key="2">
    <source>
        <dbReference type="ARBA" id="ARBA00004370"/>
    </source>
</evidence>
<keyword evidence="4" id="KW-0597">Phosphoprotein</keyword>
<organism evidence="10 11">
    <name type="scientific">Clostridium tarantellae</name>
    <dbReference type="NCBI Taxonomy" id="39493"/>
    <lineage>
        <taxon>Bacteria</taxon>
        <taxon>Bacillati</taxon>
        <taxon>Bacillota</taxon>
        <taxon>Clostridia</taxon>
        <taxon>Eubacteriales</taxon>
        <taxon>Clostridiaceae</taxon>
        <taxon>Clostridium</taxon>
    </lineage>
</organism>
<dbReference type="AlphaFoldDB" id="A0A6I1MIJ8"/>
<dbReference type="InterPro" id="IPR036890">
    <property type="entry name" value="HATPase_C_sf"/>
</dbReference>
<reference evidence="10 11" key="1">
    <citation type="submission" date="2019-10" db="EMBL/GenBank/DDBJ databases">
        <title>The Genome Sequence of Clostridium tarantellae Isolated from Fish Brain.</title>
        <authorList>
            <person name="Bano L."/>
            <person name="Kiel M."/>
            <person name="Sales G."/>
            <person name="Doxey A.C."/>
            <person name="Mansfield M.J."/>
            <person name="Schiavone M."/>
            <person name="Rossetto O."/>
            <person name="Pirazzini M."/>
            <person name="Dobrindt U."/>
            <person name="Montecucco C."/>
        </authorList>
    </citation>
    <scope>NUCLEOTIDE SEQUENCE [LARGE SCALE GENOMIC DNA]</scope>
    <source>
        <strain evidence="10 11">DSM 3997</strain>
    </source>
</reference>
<dbReference type="OrthoDB" id="368131at2"/>
<dbReference type="Pfam" id="PF00512">
    <property type="entry name" value="HisKA"/>
    <property type="match status" value="1"/>
</dbReference>
<dbReference type="InterPro" id="IPR050351">
    <property type="entry name" value="BphY/WalK/GraS-like"/>
</dbReference>
<feature type="transmembrane region" description="Helical" evidence="8">
    <location>
        <begin position="139"/>
        <end position="159"/>
    </location>
</feature>
<protein>
    <recommendedName>
        <fullName evidence="3">histidine kinase</fullName>
        <ecNumber evidence="3">2.7.13.3</ecNumber>
    </recommendedName>
</protein>
<dbReference type="PROSITE" id="PS50109">
    <property type="entry name" value="HIS_KIN"/>
    <property type="match status" value="1"/>
</dbReference>